<dbReference type="InterPro" id="IPR000719">
    <property type="entry name" value="Prot_kinase_dom"/>
</dbReference>
<dbReference type="GO" id="GO:0016020">
    <property type="term" value="C:membrane"/>
    <property type="evidence" value="ECO:0007669"/>
    <property type="project" value="UniProtKB-SubCell"/>
</dbReference>
<organism evidence="9 10">
    <name type="scientific">Acer yangbiense</name>
    <dbReference type="NCBI Taxonomy" id="1000413"/>
    <lineage>
        <taxon>Eukaryota</taxon>
        <taxon>Viridiplantae</taxon>
        <taxon>Streptophyta</taxon>
        <taxon>Embryophyta</taxon>
        <taxon>Tracheophyta</taxon>
        <taxon>Spermatophyta</taxon>
        <taxon>Magnoliopsida</taxon>
        <taxon>eudicotyledons</taxon>
        <taxon>Gunneridae</taxon>
        <taxon>Pentapetalae</taxon>
        <taxon>rosids</taxon>
        <taxon>malvids</taxon>
        <taxon>Sapindales</taxon>
        <taxon>Sapindaceae</taxon>
        <taxon>Hippocastanoideae</taxon>
        <taxon>Acereae</taxon>
        <taxon>Acer</taxon>
    </lineage>
</organism>
<dbReference type="PROSITE" id="PS50011">
    <property type="entry name" value="PROTEIN_KINASE_DOM"/>
    <property type="match status" value="1"/>
</dbReference>
<feature type="domain" description="Protein kinase" evidence="8">
    <location>
        <begin position="31"/>
        <end position="102"/>
    </location>
</feature>
<proteinExistence type="predicted"/>
<dbReference type="GO" id="GO:0004674">
    <property type="term" value="F:protein serine/threonine kinase activity"/>
    <property type="evidence" value="ECO:0007669"/>
    <property type="project" value="UniProtKB-KW"/>
</dbReference>
<evidence type="ECO:0000313" key="9">
    <source>
        <dbReference type="EMBL" id="TXG67262.1"/>
    </source>
</evidence>
<dbReference type="Gene3D" id="3.30.200.20">
    <property type="entry name" value="Phosphorylase Kinase, domain 1"/>
    <property type="match status" value="1"/>
</dbReference>
<comment type="subcellular location">
    <subcellularLocation>
        <location evidence="1">Membrane</location>
        <topology evidence="1">Single-pass type I membrane protein</topology>
    </subcellularLocation>
</comment>
<dbReference type="EMBL" id="VAHF01000003">
    <property type="protein sequence ID" value="TXG67262.1"/>
    <property type="molecule type" value="Genomic_DNA"/>
</dbReference>
<evidence type="ECO:0000256" key="3">
    <source>
        <dbReference type="ARBA" id="ARBA00022692"/>
    </source>
</evidence>
<evidence type="ECO:0000256" key="6">
    <source>
        <dbReference type="ARBA" id="ARBA00023136"/>
    </source>
</evidence>
<evidence type="ECO:0000256" key="2">
    <source>
        <dbReference type="ARBA" id="ARBA00022527"/>
    </source>
</evidence>
<keyword evidence="4" id="KW-0732">Signal</keyword>
<keyword evidence="2" id="KW-0723">Serine/threonine-protein kinase</keyword>
<protein>
    <recommendedName>
        <fullName evidence="8">Protein kinase domain-containing protein</fullName>
    </recommendedName>
</protein>
<evidence type="ECO:0000313" key="10">
    <source>
        <dbReference type="Proteomes" id="UP000323000"/>
    </source>
</evidence>
<keyword evidence="3" id="KW-0812">Transmembrane</keyword>
<dbReference type="SUPFAM" id="SSF56112">
    <property type="entry name" value="Protein kinase-like (PK-like)"/>
    <property type="match status" value="1"/>
</dbReference>
<dbReference type="InterPro" id="IPR045874">
    <property type="entry name" value="LRK10/LRL21-25-like"/>
</dbReference>
<dbReference type="AlphaFoldDB" id="A0A5C7IEA2"/>
<evidence type="ECO:0000256" key="4">
    <source>
        <dbReference type="ARBA" id="ARBA00022729"/>
    </source>
</evidence>
<keyword evidence="2" id="KW-0808">Transferase</keyword>
<keyword evidence="10" id="KW-1185">Reference proteome</keyword>
<name>A0A5C7IEA2_9ROSI</name>
<evidence type="ECO:0000256" key="7">
    <source>
        <dbReference type="ARBA" id="ARBA00023180"/>
    </source>
</evidence>
<dbReference type="InterPro" id="IPR011009">
    <property type="entry name" value="Kinase-like_dom_sf"/>
</dbReference>
<keyword evidence="7" id="KW-0325">Glycoprotein</keyword>
<dbReference type="Proteomes" id="UP000323000">
    <property type="component" value="Chromosome 3"/>
</dbReference>
<reference evidence="10" key="1">
    <citation type="journal article" date="2019" name="Gigascience">
        <title>De novo genome assembly of the endangered Acer yangbiense, a plant species with extremely small populations endemic to Yunnan Province, China.</title>
        <authorList>
            <person name="Yang J."/>
            <person name="Wariss H.M."/>
            <person name="Tao L."/>
            <person name="Zhang R."/>
            <person name="Yun Q."/>
            <person name="Hollingsworth P."/>
            <person name="Dao Z."/>
            <person name="Luo G."/>
            <person name="Guo H."/>
            <person name="Ma Y."/>
            <person name="Sun W."/>
        </authorList>
    </citation>
    <scope>NUCLEOTIDE SEQUENCE [LARGE SCALE GENOMIC DNA]</scope>
    <source>
        <strain evidence="10">cv. Malutang</strain>
    </source>
</reference>
<accession>A0A5C7IEA2</accession>
<evidence type="ECO:0000259" key="8">
    <source>
        <dbReference type="PROSITE" id="PS50011"/>
    </source>
</evidence>
<keyword evidence="5" id="KW-1133">Transmembrane helix</keyword>
<keyword evidence="6" id="KW-0472">Membrane</keyword>
<evidence type="ECO:0000256" key="1">
    <source>
        <dbReference type="ARBA" id="ARBA00004479"/>
    </source>
</evidence>
<keyword evidence="2" id="KW-0418">Kinase</keyword>
<evidence type="ECO:0000256" key="5">
    <source>
        <dbReference type="ARBA" id="ARBA00022989"/>
    </source>
</evidence>
<sequence length="102" mass="11706">MTVDNVEKFLYNQQSWMPKRYSFIEIIAITYHFGDKFGQGGFGSVYKGQLLNGTLVAVKVLANSKFSGEEFINEVSKSSIQMWNYFLVDCMEDVELLHCDCL</sequence>
<dbReference type="OrthoDB" id="544400at2759"/>
<gene>
    <name evidence="9" type="ORF">EZV62_008537</name>
</gene>
<comment type="caution">
    <text evidence="9">The sequence shown here is derived from an EMBL/GenBank/DDBJ whole genome shotgun (WGS) entry which is preliminary data.</text>
</comment>
<dbReference type="PANTHER" id="PTHR27009">
    <property type="entry name" value="RUST RESISTANCE KINASE LR10-RELATED"/>
    <property type="match status" value="1"/>
</dbReference>
<dbReference type="GO" id="GO:0005524">
    <property type="term" value="F:ATP binding"/>
    <property type="evidence" value="ECO:0007669"/>
    <property type="project" value="InterPro"/>
</dbReference>